<dbReference type="AlphaFoldDB" id="A0A9I9EGW4"/>
<accession>A0A9I9EGW4</accession>
<organism evidence="1">
    <name type="scientific">Cucumis melo</name>
    <name type="common">Muskmelon</name>
    <dbReference type="NCBI Taxonomy" id="3656"/>
    <lineage>
        <taxon>Eukaryota</taxon>
        <taxon>Viridiplantae</taxon>
        <taxon>Streptophyta</taxon>
        <taxon>Embryophyta</taxon>
        <taxon>Tracheophyta</taxon>
        <taxon>Spermatophyta</taxon>
        <taxon>Magnoliopsida</taxon>
        <taxon>eudicotyledons</taxon>
        <taxon>Gunneridae</taxon>
        <taxon>Pentapetalae</taxon>
        <taxon>rosids</taxon>
        <taxon>fabids</taxon>
        <taxon>Cucurbitales</taxon>
        <taxon>Cucurbitaceae</taxon>
        <taxon>Benincaseae</taxon>
        <taxon>Cucumis</taxon>
    </lineage>
</organism>
<reference evidence="1" key="1">
    <citation type="submission" date="2023-03" db="UniProtKB">
        <authorList>
            <consortium name="EnsemblPlants"/>
        </authorList>
    </citation>
    <scope>IDENTIFICATION</scope>
</reference>
<sequence>MCLHNFQRESSLKKQKIKKWECFAIPRSQKFIHHDNLLSVSFISFSDLTLHESPGKASFDEYLEDKPRLIKATFPGKCQQLNQEEWRIETPKIQLLFLKIWPTVDMKIISKTNGGEAYPCDVPNYIPKVLHFEMTNWEINGINKDYRPSSANVCSHGVIYREKIGTRSCLKFRLVIDLSFLVPDALHFVPNDVLRGMIMTVIKAMVEDLKHTTIRKLVEDYSKFRKEQC</sequence>
<dbReference type="Gramene" id="MELO3C033594.2.1">
    <property type="protein sequence ID" value="MELO3C033594.2.1"/>
    <property type="gene ID" value="MELO3C033594.2"/>
</dbReference>
<evidence type="ECO:0000313" key="1">
    <source>
        <dbReference type="EnsemblPlants" id="MELO3C033594.2.1"/>
    </source>
</evidence>
<dbReference type="Pfam" id="PF09366">
    <property type="entry name" value="DUF1997"/>
    <property type="match status" value="1"/>
</dbReference>
<dbReference type="InterPro" id="IPR018971">
    <property type="entry name" value="DUF1997"/>
</dbReference>
<proteinExistence type="predicted"/>
<name>A0A9I9EGW4_CUCME</name>
<dbReference type="PANTHER" id="PTHR34133:SF8">
    <property type="entry name" value="OS07G0633000 PROTEIN"/>
    <property type="match status" value="1"/>
</dbReference>
<protein>
    <submittedName>
        <fullName evidence="1">Uncharacterized protein</fullName>
    </submittedName>
</protein>
<dbReference type="EnsemblPlants" id="MELO3C033594.2.1">
    <property type="protein sequence ID" value="MELO3C033594.2.1"/>
    <property type="gene ID" value="MELO3C033594.2"/>
</dbReference>
<dbReference type="PANTHER" id="PTHR34133">
    <property type="entry name" value="OS07G0633000 PROTEIN"/>
    <property type="match status" value="1"/>
</dbReference>